<evidence type="ECO:0000313" key="3">
    <source>
        <dbReference type="Proteomes" id="UP001199044"/>
    </source>
</evidence>
<proteinExistence type="predicted"/>
<name>A0ABS7YPN6_9VIBR</name>
<comment type="caution">
    <text evidence="2">The sequence shown here is derived from an EMBL/GenBank/DDBJ whole genome shotgun (WGS) entry which is preliminary data.</text>
</comment>
<accession>A0ABS7YPN6</accession>
<feature type="domain" description="EAL" evidence="1">
    <location>
        <begin position="29"/>
        <end position="200"/>
    </location>
</feature>
<dbReference type="SUPFAM" id="SSF141868">
    <property type="entry name" value="EAL domain-like"/>
    <property type="match status" value="1"/>
</dbReference>
<evidence type="ECO:0000259" key="1">
    <source>
        <dbReference type="Pfam" id="PF00563"/>
    </source>
</evidence>
<reference evidence="3" key="1">
    <citation type="submission" date="2023-07" db="EMBL/GenBank/DDBJ databases">
        <title>Molecular identification of indigenous halophilic bacteria isolated from red sea cost, biodegradation of synthetic dyes and assessment of degraded metabolite toxicity.</title>
        <authorList>
            <person name="Chaieb K."/>
            <person name="Altayb H.N."/>
        </authorList>
    </citation>
    <scope>NUCLEOTIDE SEQUENCE [LARGE SCALE GENOMIC DNA]</scope>
    <source>
        <strain evidence="3">K20</strain>
    </source>
</reference>
<protein>
    <submittedName>
        <fullName evidence="2">EAL domain-containing protein</fullName>
    </submittedName>
</protein>
<dbReference type="InterPro" id="IPR001633">
    <property type="entry name" value="EAL_dom"/>
</dbReference>
<sequence length="250" mass="28880">MNHLIEQQNDECVVYRPNGEVLLALMGSLQPVYGLDKKSIYCFEYFSEVSFNRGEEYGFGNPFLEMDEQCMRKLVLCQLKHGAQFVKQYHQKVSFNVDLEDLSNNEFVAELLELSSDNLILELNGYYLDSSEAPAFISNIKALKRRGVELWLDAYDPRNPRHNQFLKLKLWDGVKLNPDFSITFTHNKAPLSLFAKLRAYVEKIILTDVTRPAGEQSAQINQLYSQGNYYGYPTAMGDMEEFFISDRQHA</sequence>
<dbReference type="RefSeq" id="WP_225251302.1">
    <property type="nucleotide sequence ID" value="NZ_JAIWIU010000115.1"/>
</dbReference>
<gene>
    <name evidence="2" type="ORF">LDJ79_16065</name>
</gene>
<keyword evidence="3" id="KW-1185">Reference proteome</keyword>
<dbReference type="Proteomes" id="UP001199044">
    <property type="component" value="Unassembled WGS sequence"/>
</dbReference>
<dbReference type="Pfam" id="PF00563">
    <property type="entry name" value="EAL"/>
    <property type="match status" value="1"/>
</dbReference>
<evidence type="ECO:0000313" key="2">
    <source>
        <dbReference type="EMBL" id="MCA2017640.1"/>
    </source>
</evidence>
<dbReference type="EMBL" id="JAIWIU010000115">
    <property type="protein sequence ID" value="MCA2017640.1"/>
    <property type="molecule type" value="Genomic_DNA"/>
</dbReference>
<organism evidence="2 3">
    <name type="scientific">Vibrio tritonius</name>
    <dbReference type="NCBI Taxonomy" id="1435069"/>
    <lineage>
        <taxon>Bacteria</taxon>
        <taxon>Pseudomonadati</taxon>
        <taxon>Pseudomonadota</taxon>
        <taxon>Gammaproteobacteria</taxon>
        <taxon>Vibrionales</taxon>
        <taxon>Vibrionaceae</taxon>
        <taxon>Vibrio</taxon>
    </lineage>
</organism>
<dbReference type="Gene3D" id="3.20.20.450">
    <property type="entry name" value="EAL domain"/>
    <property type="match status" value="1"/>
</dbReference>
<dbReference type="InterPro" id="IPR035919">
    <property type="entry name" value="EAL_sf"/>
</dbReference>